<evidence type="ECO:0000313" key="6">
    <source>
        <dbReference type="Proteomes" id="UP000243528"/>
    </source>
</evidence>
<keyword evidence="2" id="KW-0238">DNA-binding</keyword>
<dbReference type="InterPro" id="IPR036390">
    <property type="entry name" value="WH_DNA-bd_sf"/>
</dbReference>
<evidence type="ECO:0000256" key="3">
    <source>
        <dbReference type="ARBA" id="ARBA00023163"/>
    </source>
</evidence>
<dbReference type="PANTHER" id="PTHR38465">
    <property type="entry name" value="HTH-TYPE TRANSCRIPTIONAL REGULATOR MJ1563-RELATED"/>
    <property type="match status" value="1"/>
</dbReference>
<dbReference type="Pfam" id="PF12802">
    <property type="entry name" value="MarR_2"/>
    <property type="match status" value="1"/>
</dbReference>
<accession>A0A2P8E7C8</accession>
<dbReference type="GO" id="GO:0003677">
    <property type="term" value="F:DNA binding"/>
    <property type="evidence" value="ECO:0007669"/>
    <property type="project" value="UniProtKB-KW"/>
</dbReference>
<evidence type="ECO:0000256" key="2">
    <source>
        <dbReference type="ARBA" id="ARBA00023125"/>
    </source>
</evidence>
<reference evidence="5 6" key="1">
    <citation type="submission" date="2018-03" db="EMBL/GenBank/DDBJ databases">
        <title>Genomic Encyclopedia of Archaeal and Bacterial Type Strains, Phase II (KMG-II): from individual species to whole genera.</title>
        <authorList>
            <person name="Goeker M."/>
        </authorList>
    </citation>
    <scope>NUCLEOTIDE SEQUENCE [LARGE SCALE GENOMIC DNA]</scope>
    <source>
        <strain evidence="5 6">DSM 45211</strain>
    </source>
</reference>
<dbReference type="RefSeq" id="WP_106536604.1">
    <property type="nucleotide sequence ID" value="NZ_ML142899.1"/>
</dbReference>
<evidence type="ECO:0000259" key="4">
    <source>
        <dbReference type="Pfam" id="PF12802"/>
    </source>
</evidence>
<dbReference type="GO" id="GO:0003700">
    <property type="term" value="F:DNA-binding transcription factor activity"/>
    <property type="evidence" value="ECO:0007669"/>
    <property type="project" value="InterPro"/>
</dbReference>
<proteinExistence type="predicted"/>
<sequence length="168" mass="18934">MPDGQHEAAVRRFVEQFGMLLTDSGIPRMPARVFAYVLADDAETYTAGDLASGLQVSPAAVSGAVRQLVQMGLLARERAPGSRVDHYRVYDDDVWSAISAKQLLVLGRYEEVLTEGVELLDLDRPGGRRVYETREFYRFMGSELAGVIRRWSEYRRDLFADDDRDALT</sequence>
<dbReference type="Gene3D" id="1.10.10.10">
    <property type="entry name" value="Winged helix-like DNA-binding domain superfamily/Winged helix DNA-binding domain"/>
    <property type="match status" value="1"/>
</dbReference>
<dbReference type="PANTHER" id="PTHR38465:SF2">
    <property type="entry name" value="HTH-TYPE TRANSCRIPTIONAL REGULATOR MMPR5"/>
    <property type="match status" value="1"/>
</dbReference>
<protein>
    <submittedName>
        <fullName evidence="5">MarR family protein</fullName>
    </submittedName>
</protein>
<name>A0A2P8E7C8_9ACTN</name>
<keyword evidence="3" id="KW-0804">Transcription</keyword>
<dbReference type="InterPro" id="IPR036388">
    <property type="entry name" value="WH-like_DNA-bd_sf"/>
</dbReference>
<feature type="domain" description="HTH marR-type" evidence="4">
    <location>
        <begin position="24"/>
        <end position="82"/>
    </location>
</feature>
<keyword evidence="6" id="KW-1185">Reference proteome</keyword>
<dbReference type="InterPro" id="IPR000835">
    <property type="entry name" value="HTH_MarR-typ"/>
</dbReference>
<comment type="caution">
    <text evidence="5">The sequence shown here is derived from an EMBL/GenBank/DDBJ whole genome shotgun (WGS) entry which is preliminary data.</text>
</comment>
<dbReference type="Proteomes" id="UP000243528">
    <property type="component" value="Unassembled WGS sequence"/>
</dbReference>
<dbReference type="Gene3D" id="1.10.287.160">
    <property type="entry name" value="HR1 repeat"/>
    <property type="match status" value="1"/>
</dbReference>
<evidence type="ECO:0000256" key="1">
    <source>
        <dbReference type="ARBA" id="ARBA00023015"/>
    </source>
</evidence>
<organism evidence="5 6">
    <name type="scientific">Haloactinopolyspora alba</name>
    <dbReference type="NCBI Taxonomy" id="648780"/>
    <lineage>
        <taxon>Bacteria</taxon>
        <taxon>Bacillati</taxon>
        <taxon>Actinomycetota</taxon>
        <taxon>Actinomycetes</taxon>
        <taxon>Jiangellales</taxon>
        <taxon>Jiangellaceae</taxon>
        <taxon>Haloactinopolyspora</taxon>
    </lineage>
</organism>
<dbReference type="OrthoDB" id="4823987at2"/>
<evidence type="ECO:0000313" key="5">
    <source>
        <dbReference type="EMBL" id="PSL05361.1"/>
    </source>
</evidence>
<gene>
    <name evidence="5" type="ORF">CLV30_104231</name>
</gene>
<dbReference type="InterPro" id="IPR052362">
    <property type="entry name" value="HTH-GbsR_regulator"/>
</dbReference>
<dbReference type="SUPFAM" id="SSF46785">
    <property type="entry name" value="Winged helix' DNA-binding domain"/>
    <property type="match status" value="1"/>
</dbReference>
<dbReference type="EMBL" id="PYGE01000004">
    <property type="protein sequence ID" value="PSL05361.1"/>
    <property type="molecule type" value="Genomic_DNA"/>
</dbReference>
<keyword evidence="1" id="KW-0805">Transcription regulation</keyword>
<dbReference type="AlphaFoldDB" id="A0A2P8E7C8"/>